<feature type="region of interest" description="Disordered" evidence="1">
    <location>
        <begin position="1"/>
        <end position="275"/>
    </location>
</feature>
<dbReference type="FunCoup" id="A0A7M7PFS9">
    <property type="interactions" value="194"/>
</dbReference>
<evidence type="ECO:0000256" key="1">
    <source>
        <dbReference type="SAM" id="MobiDB-lite"/>
    </source>
</evidence>
<keyword evidence="3" id="KW-1185">Reference proteome</keyword>
<feature type="compositionally biased region" description="Low complexity" evidence="1">
    <location>
        <begin position="225"/>
        <end position="243"/>
    </location>
</feature>
<dbReference type="GO" id="GO:0044782">
    <property type="term" value="P:cilium organization"/>
    <property type="evidence" value="ECO:0000318"/>
    <property type="project" value="GO_Central"/>
</dbReference>
<dbReference type="OMA" id="EACIYAY"/>
<reference evidence="3" key="1">
    <citation type="submission" date="2015-02" db="EMBL/GenBank/DDBJ databases">
        <title>Genome sequencing for Strongylocentrotus purpuratus.</title>
        <authorList>
            <person name="Murali S."/>
            <person name="Liu Y."/>
            <person name="Vee V."/>
            <person name="English A."/>
            <person name="Wang M."/>
            <person name="Skinner E."/>
            <person name="Han Y."/>
            <person name="Muzny D.M."/>
            <person name="Worley K.C."/>
            <person name="Gibbs R.A."/>
        </authorList>
    </citation>
    <scope>NUCLEOTIDE SEQUENCE</scope>
</reference>
<dbReference type="KEGG" id="spu:580480"/>
<feature type="compositionally biased region" description="Basic and acidic residues" evidence="1">
    <location>
        <begin position="244"/>
        <end position="256"/>
    </location>
</feature>
<dbReference type="GeneID" id="580480"/>
<dbReference type="RefSeq" id="XP_030851091.1">
    <property type="nucleotide sequence ID" value="XM_030995231.1"/>
</dbReference>
<dbReference type="SMART" id="SM00185">
    <property type="entry name" value="ARM"/>
    <property type="match status" value="4"/>
</dbReference>
<dbReference type="CTD" id="84071"/>
<dbReference type="InterPro" id="IPR011989">
    <property type="entry name" value="ARM-like"/>
</dbReference>
<feature type="compositionally biased region" description="Basic and acidic residues" evidence="1">
    <location>
        <begin position="174"/>
        <end position="192"/>
    </location>
</feature>
<proteinExistence type="predicted"/>
<dbReference type="OrthoDB" id="247006at2759"/>
<dbReference type="InParanoid" id="A0A7M7PFS9"/>
<name>A0A7M7PFS9_STRPU</name>
<accession>A0A7M7PFS9</accession>
<evidence type="ECO:0000313" key="3">
    <source>
        <dbReference type="Proteomes" id="UP000007110"/>
    </source>
</evidence>
<dbReference type="Gene3D" id="1.25.10.10">
    <property type="entry name" value="Leucine-rich Repeat Variant"/>
    <property type="match status" value="2"/>
</dbReference>
<reference evidence="2" key="2">
    <citation type="submission" date="2021-01" db="UniProtKB">
        <authorList>
            <consortium name="EnsemblMetazoa"/>
        </authorList>
    </citation>
    <scope>IDENTIFICATION</scope>
</reference>
<dbReference type="SUPFAM" id="SSF48371">
    <property type="entry name" value="ARM repeat"/>
    <property type="match status" value="1"/>
</dbReference>
<sequence>MAGMSGSRRAARKKAEDKAFYEKQTNKESSADIIADARAALRTVRTTRPFTPREDKRTLFSGSTTRAPTERPPSAFSLGSRHFDGPDSRPPSGSRLSPLDHKPSPPPSLKKISIDDHCPKLPKPPTIDPKRGGSGQRRARPKLLSALSQDGSAIQVLPKPMERKNSAPKTTSAGKERRVQSGPKERTKHLLDDGDVDAGTGDEGLTRPSPDSGVPRVRSADSIQTSSTSSSRASTGSTGSTSTERSESGYSSDRHSASSRSGSGGKREDETPEEALYWNERVSPILEKLASLSKVKLDQEGVLGACGLCNDLYSTLEARDMLGRGAKRRSSALKTVFKLLDQSDPGLLLKASKIVLALDVTGSNLKALCRLLFKLSRDEKNDSLFLDKNLLDLIVTLIAKTDYISNCEALVYCVGGLKCLSANTELNKVLSEKGLIEAFGRILKSVNASTSSESRSKNVSNLLLQIVGTLRHLADRSENRHDFLANKVINHLCGIMELFTSDGDLMMHVSRILSKLTLNNDCTAVLAEHPTAFQSLLALINKHPDRNDLVVRVGFVLGNLTARNDDCRYCLFNTEGAMEVLQGSIRRYLAKDLRESMKESGDAKQDNTTEDVLIKLIRVVANLSINPDIGPLIAANETCVDLLMQVLESKDISQNEELVLNALITINNLSFYDIINSAIVERQIQIARLLLKQLVTDHHEGMIEASRVFGNLSRSIDIRNFLTAKKVDEMMVTLLDSGNREFVYTSCGVLINLMADVDRRPMLKREGGVSKLIDVLRDFGRSDWQLAGMVCMTLWNYSENILNSNETFGEQETGEFTELLVDYLDEEVALEVPEDADWDAETQQLMKSYWKTEFCPVASQLLDRIEHHHSDLIPIDSPSNVAMSSS</sequence>
<protein>
    <recommendedName>
        <fullName evidence="4">Armadillo repeat-containing protein 2</fullName>
    </recommendedName>
</protein>
<dbReference type="Proteomes" id="UP000007110">
    <property type="component" value="Unassembled WGS sequence"/>
</dbReference>
<organism evidence="2 3">
    <name type="scientific">Strongylocentrotus purpuratus</name>
    <name type="common">Purple sea urchin</name>
    <dbReference type="NCBI Taxonomy" id="7668"/>
    <lineage>
        <taxon>Eukaryota</taxon>
        <taxon>Metazoa</taxon>
        <taxon>Echinodermata</taxon>
        <taxon>Eleutherozoa</taxon>
        <taxon>Echinozoa</taxon>
        <taxon>Echinoidea</taxon>
        <taxon>Euechinoidea</taxon>
        <taxon>Echinacea</taxon>
        <taxon>Camarodonta</taxon>
        <taxon>Echinidea</taxon>
        <taxon>Strongylocentrotidae</taxon>
        <taxon>Strongylocentrotus</taxon>
    </lineage>
</organism>
<dbReference type="InterPro" id="IPR038905">
    <property type="entry name" value="ARMC2"/>
</dbReference>
<evidence type="ECO:0008006" key="4">
    <source>
        <dbReference type="Google" id="ProtNLM"/>
    </source>
</evidence>
<dbReference type="PANTHER" id="PTHR21356:SF1">
    <property type="entry name" value="ARMADILLO REPEAT-CONTAINING PROTEIN 2"/>
    <property type="match status" value="1"/>
</dbReference>
<evidence type="ECO:0000313" key="2">
    <source>
        <dbReference type="EnsemblMetazoa" id="XP_030851091"/>
    </source>
</evidence>
<feature type="compositionally biased region" description="Low complexity" evidence="1">
    <location>
        <begin position="31"/>
        <end position="50"/>
    </location>
</feature>
<feature type="compositionally biased region" description="Basic and acidic residues" evidence="1">
    <location>
        <begin position="13"/>
        <end position="30"/>
    </location>
</feature>
<dbReference type="EnsemblMetazoa" id="XM_030995231">
    <property type="protein sequence ID" value="XP_030851091"/>
    <property type="gene ID" value="LOC580480"/>
</dbReference>
<dbReference type="InterPro" id="IPR000225">
    <property type="entry name" value="Armadillo"/>
</dbReference>
<dbReference type="InterPro" id="IPR016024">
    <property type="entry name" value="ARM-type_fold"/>
</dbReference>
<dbReference type="AlphaFoldDB" id="A0A7M7PFS9"/>
<dbReference type="PANTHER" id="PTHR21356">
    <property type="entry name" value="ARMADILLO REPEAT CONTAINING 2"/>
    <property type="match status" value="1"/>
</dbReference>